<sequence>MAEGFRTIAVKKCIGDRVPGAVAWNLFDIDAKFADVESTDRCVDYLNAVGKN</sequence>
<evidence type="ECO:0000313" key="1">
    <source>
        <dbReference type="EMBL" id="GGY11568.1"/>
    </source>
</evidence>
<name>A0ABQ2ZDT2_9GAMM</name>
<dbReference type="SUPFAM" id="SSF52499">
    <property type="entry name" value="Isochorismatase-like hydrolases"/>
    <property type="match status" value="1"/>
</dbReference>
<reference evidence="2" key="1">
    <citation type="journal article" date="2019" name="Int. J. Syst. Evol. Microbiol.">
        <title>The Global Catalogue of Microorganisms (GCM) 10K type strain sequencing project: providing services to taxonomists for standard genome sequencing and annotation.</title>
        <authorList>
            <consortium name="The Broad Institute Genomics Platform"/>
            <consortium name="The Broad Institute Genome Sequencing Center for Infectious Disease"/>
            <person name="Wu L."/>
            <person name="Ma J."/>
        </authorList>
    </citation>
    <scope>NUCLEOTIDE SEQUENCE [LARGE SCALE GENOMIC DNA]</scope>
    <source>
        <strain evidence="2">KCTC 22228</strain>
    </source>
</reference>
<protein>
    <submittedName>
        <fullName evidence="1">Uncharacterized protein</fullName>
    </submittedName>
</protein>
<comment type="caution">
    <text evidence="1">The sequence shown here is derived from an EMBL/GenBank/DDBJ whole genome shotgun (WGS) entry which is preliminary data.</text>
</comment>
<dbReference type="EMBL" id="BMXS01000045">
    <property type="protein sequence ID" value="GGY11568.1"/>
    <property type="molecule type" value="Genomic_DNA"/>
</dbReference>
<dbReference type="Gene3D" id="3.40.50.850">
    <property type="entry name" value="Isochorismatase-like"/>
    <property type="match status" value="1"/>
</dbReference>
<accession>A0ABQ2ZDT2</accession>
<dbReference type="InterPro" id="IPR036380">
    <property type="entry name" value="Isochorismatase-like_sf"/>
</dbReference>
<gene>
    <name evidence="1" type="ORF">GCM10007160_43180</name>
</gene>
<organism evidence="1 2">
    <name type="scientific">Litchfieldella qijiaojingensis</name>
    <dbReference type="NCBI Taxonomy" id="980347"/>
    <lineage>
        <taxon>Bacteria</taxon>
        <taxon>Pseudomonadati</taxon>
        <taxon>Pseudomonadota</taxon>
        <taxon>Gammaproteobacteria</taxon>
        <taxon>Oceanospirillales</taxon>
        <taxon>Halomonadaceae</taxon>
        <taxon>Litchfieldella</taxon>
    </lineage>
</organism>
<evidence type="ECO:0000313" key="2">
    <source>
        <dbReference type="Proteomes" id="UP000653056"/>
    </source>
</evidence>
<proteinExistence type="predicted"/>
<keyword evidence="2" id="KW-1185">Reference proteome</keyword>
<dbReference type="RefSeq" id="WP_229803882.1">
    <property type="nucleotide sequence ID" value="NZ_BMXS01000045.1"/>
</dbReference>
<dbReference type="Proteomes" id="UP000653056">
    <property type="component" value="Unassembled WGS sequence"/>
</dbReference>